<evidence type="ECO:0000313" key="1">
    <source>
        <dbReference type="EMBL" id="SEQ61425.1"/>
    </source>
</evidence>
<dbReference type="Proteomes" id="UP000199503">
    <property type="component" value="Unassembled WGS sequence"/>
</dbReference>
<name>A0A1H9HGH9_9PSEU</name>
<dbReference type="STRING" id="65499.SAMN04488000_103529"/>
<gene>
    <name evidence="1" type="ORF">SAMN04488000_103529</name>
</gene>
<sequence length="46" mass="5015">MRSDDTMQCWFAELPNAGVQLPAVGVGLKVLRQSGTSMTVKSFKTK</sequence>
<reference evidence="2" key="1">
    <citation type="submission" date="2016-10" db="EMBL/GenBank/DDBJ databases">
        <authorList>
            <person name="Varghese N."/>
            <person name="Submissions S."/>
        </authorList>
    </citation>
    <scope>NUCLEOTIDE SEQUENCE [LARGE SCALE GENOMIC DNA]</scope>
    <source>
        <strain evidence="2">DSM 44437</strain>
    </source>
</reference>
<keyword evidence="2" id="KW-1185">Reference proteome</keyword>
<organism evidence="1 2">
    <name type="scientific">Lentzea albida</name>
    <dbReference type="NCBI Taxonomy" id="65499"/>
    <lineage>
        <taxon>Bacteria</taxon>
        <taxon>Bacillati</taxon>
        <taxon>Actinomycetota</taxon>
        <taxon>Actinomycetes</taxon>
        <taxon>Pseudonocardiales</taxon>
        <taxon>Pseudonocardiaceae</taxon>
        <taxon>Lentzea</taxon>
    </lineage>
</organism>
<evidence type="ECO:0000313" key="2">
    <source>
        <dbReference type="Proteomes" id="UP000199503"/>
    </source>
</evidence>
<accession>A0A1H9HGH9</accession>
<proteinExistence type="predicted"/>
<protein>
    <submittedName>
        <fullName evidence="1">Immune inhibitor A</fullName>
    </submittedName>
</protein>
<dbReference type="EMBL" id="FOFV01000003">
    <property type="protein sequence ID" value="SEQ61425.1"/>
    <property type="molecule type" value="Genomic_DNA"/>
</dbReference>
<dbReference type="AlphaFoldDB" id="A0A1H9HGH9"/>
<dbReference type="RefSeq" id="WP_177229694.1">
    <property type="nucleotide sequence ID" value="NZ_FOFV01000003.1"/>
</dbReference>